<dbReference type="Proteomes" id="UP001596435">
    <property type="component" value="Unassembled WGS sequence"/>
</dbReference>
<dbReference type="RefSeq" id="WP_380232271.1">
    <property type="nucleotide sequence ID" value="NZ_JBHSVH010000002.1"/>
</dbReference>
<sequence length="310" mass="30396">MLLIVTPNPALDLTYTVPRLRPHTTHRVAAVAARAGGKGVNVARVLAALGRPTRLVLPLGGPDGTAVAADLTAAGLPHLAVPIAGATRRTVAVVDPADATLFNEPGPELAAAEWRAVVAAVAGALPGAGALVLSGSLPPGCADDAYAELVALARTHRVPTVLDADGPALTAALAAGPTVVKPNAAELLAATGSTDVATAAEALRGRGADTVVASLGPDGLYAATPEGGWRCTPPVRVTGNPTGAGDAAVAALAAGLQAGAAWPAVLPDAVALSAAAVLAPQAGDFDRSAYLRFRSAARALPIPAPRPAGG</sequence>
<gene>
    <name evidence="8" type="ORF">ACFQMG_27160</name>
</gene>
<evidence type="ECO:0000256" key="2">
    <source>
        <dbReference type="ARBA" id="ARBA00022679"/>
    </source>
</evidence>
<keyword evidence="2 6" id="KW-0808">Transferase</keyword>
<evidence type="ECO:0000313" key="8">
    <source>
        <dbReference type="EMBL" id="MFC7183230.1"/>
    </source>
</evidence>
<dbReference type="InterPro" id="IPR029056">
    <property type="entry name" value="Ribokinase-like"/>
</dbReference>
<dbReference type="InterPro" id="IPR017583">
    <property type="entry name" value="Tagatose/fructose_Pkinase"/>
</dbReference>
<accession>A0ABW2G176</accession>
<dbReference type="Gene3D" id="3.40.1190.20">
    <property type="match status" value="1"/>
</dbReference>
<protein>
    <submittedName>
        <fullName evidence="8">1-phosphofructokinase family hexose kinase</fullName>
    </submittedName>
</protein>
<dbReference type="EMBL" id="JBHTAJ010000063">
    <property type="protein sequence ID" value="MFC7183230.1"/>
    <property type="molecule type" value="Genomic_DNA"/>
</dbReference>
<dbReference type="PANTHER" id="PTHR46566:SF5">
    <property type="entry name" value="1-PHOSPHOFRUCTOKINASE"/>
    <property type="match status" value="1"/>
</dbReference>
<evidence type="ECO:0000256" key="5">
    <source>
        <dbReference type="ARBA" id="ARBA00022840"/>
    </source>
</evidence>
<dbReference type="InterPro" id="IPR002173">
    <property type="entry name" value="Carboh/pur_kinase_PfkB_CS"/>
</dbReference>
<dbReference type="Pfam" id="PF00294">
    <property type="entry name" value="PfkB"/>
    <property type="match status" value="1"/>
</dbReference>
<keyword evidence="3" id="KW-0547">Nucleotide-binding</keyword>
<keyword evidence="4" id="KW-0418">Kinase</keyword>
<feature type="domain" description="Carbohydrate kinase PfkB" evidence="7">
    <location>
        <begin position="12"/>
        <end position="283"/>
    </location>
</feature>
<organism evidence="8 9">
    <name type="scientific">Kitasatospora paranensis</name>
    <dbReference type="NCBI Taxonomy" id="258053"/>
    <lineage>
        <taxon>Bacteria</taxon>
        <taxon>Bacillati</taxon>
        <taxon>Actinomycetota</taxon>
        <taxon>Actinomycetes</taxon>
        <taxon>Kitasatosporales</taxon>
        <taxon>Streptomycetaceae</taxon>
        <taxon>Kitasatospora</taxon>
    </lineage>
</organism>
<reference evidence="9" key="1">
    <citation type="journal article" date="2019" name="Int. J. Syst. Evol. Microbiol.">
        <title>The Global Catalogue of Microorganisms (GCM) 10K type strain sequencing project: providing services to taxonomists for standard genome sequencing and annotation.</title>
        <authorList>
            <consortium name="The Broad Institute Genomics Platform"/>
            <consortium name="The Broad Institute Genome Sequencing Center for Infectious Disease"/>
            <person name="Wu L."/>
            <person name="Ma J."/>
        </authorList>
    </citation>
    <scope>NUCLEOTIDE SEQUENCE [LARGE SCALE GENOMIC DNA]</scope>
    <source>
        <strain evidence="9">CGMCC 1.12859</strain>
    </source>
</reference>
<comment type="similarity">
    <text evidence="1">Belongs to the carbohydrate kinase PfkB family.</text>
</comment>
<evidence type="ECO:0000313" key="9">
    <source>
        <dbReference type="Proteomes" id="UP001596435"/>
    </source>
</evidence>
<keyword evidence="9" id="KW-1185">Reference proteome</keyword>
<evidence type="ECO:0000256" key="4">
    <source>
        <dbReference type="ARBA" id="ARBA00022777"/>
    </source>
</evidence>
<name>A0ABW2G176_9ACTN</name>
<dbReference type="NCBIfam" id="TIGR03168">
    <property type="entry name" value="1-PFK"/>
    <property type="match status" value="1"/>
</dbReference>
<evidence type="ECO:0000256" key="6">
    <source>
        <dbReference type="PIRNR" id="PIRNR000535"/>
    </source>
</evidence>
<evidence type="ECO:0000259" key="7">
    <source>
        <dbReference type="Pfam" id="PF00294"/>
    </source>
</evidence>
<comment type="caution">
    <text evidence="8">The sequence shown here is derived from an EMBL/GenBank/DDBJ whole genome shotgun (WGS) entry which is preliminary data.</text>
</comment>
<proteinExistence type="inferred from homology"/>
<evidence type="ECO:0000256" key="1">
    <source>
        <dbReference type="ARBA" id="ARBA00010688"/>
    </source>
</evidence>
<dbReference type="SUPFAM" id="SSF53613">
    <property type="entry name" value="Ribokinase-like"/>
    <property type="match status" value="1"/>
</dbReference>
<keyword evidence="5" id="KW-0067">ATP-binding</keyword>
<dbReference type="PROSITE" id="PS00583">
    <property type="entry name" value="PFKB_KINASES_1"/>
    <property type="match status" value="1"/>
</dbReference>
<dbReference type="PANTHER" id="PTHR46566">
    <property type="entry name" value="1-PHOSPHOFRUCTOKINASE-RELATED"/>
    <property type="match status" value="1"/>
</dbReference>
<dbReference type="PIRSF" id="PIRSF000535">
    <property type="entry name" value="1PFK/6PFK/LacC"/>
    <property type="match status" value="1"/>
</dbReference>
<evidence type="ECO:0000256" key="3">
    <source>
        <dbReference type="ARBA" id="ARBA00022741"/>
    </source>
</evidence>
<dbReference type="PROSITE" id="PS00584">
    <property type="entry name" value="PFKB_KINASES_2"/>
    <property type="match status" value="1"/>
</dbReference>
<dbReference type="InterPro" id="IPR011611">
    <property type="entry name" value="PfkB_dom"/>
</dbReference>